<evidence type="ECO:0000313" key="2">
    <source>
        <dbReference type="Proteomes" id="UP001254257"/>
    </source>
</evidence>
<sequence>MAVSIVCAASSPVTAQVPLTSYVDANGFIDVQALTCAQLAGTFQEDADLLSAWYSGWYNGLAKKHFLDLKKGKVVEHELILHCKANPGKKIIEALAVVFKDERAKLGIHLK</sequence>
<name>A0ABU3SCL8_9HYPH</name>
<reference evidence="1 2" key="1">
    <citation type="submission" date="2023-09" db="EMBL/GenBank/DDBJ databases">
        <title>Whole genome shotgun sequencing (WGS) of Bosea sp. ZW T0_25, isolated from stored onions (Allium cepa).</title>
        <authorList>
            <person name="Stoll D.A."/>
            <person name="Huch M."/>
        </authorList>
    </citation>
    <scope>NUCLEOTIDE SEQUENCE [LARGE SCALE GENOMIC DNA]</scope>
    <source>
        <strain evidence="1 2">ZW T0_25</strain>
    </source>
</reference>
<protein>
    <submittedName>
        <fullName evidence="1">HdeA/HdeB family chaperone</fullName>
    </submittedName>
</protein>
<proteinExistence type="predicted"/>
<dbReference type="InterPro" id="IPR010486">
    <property type="entry name" value="HNS-dep_expression_A/B"/>
</dbReference>
<dbReference type="Pfam" id="PF06411">
    <property type="entry name" value="HdeA"/>
    <property type="match status" value="1"/>
</dbReference>
<evidence type="ECO:0000313" key="1">
    <source>
        <dbReference type="EMBL" id="MDU0342543.1"/>
    </source>
</evidence>
<accession>A0ABU3SCL8</accession>
<dbReference type="Proteomes" id="UP001254257">
    <property type="component" value="Unassembled WGS sequence"/>
</dbReference>
<dbReference type="EMBL" id="JAWDID010000043">
    <property type="protein sequence ID" value="MDU0342543.1"/>
    <property type="molecule type" value="Genomic_DNA"/>
</dbReference>
<organism evidence="1 2">
    <name type="scientific">Bosea rubneri</name>
    <dbReference type="NCBI Taxonomy" id="3075434"/>
    <lineage>
        <taxon>Bacteria</taxon>
        <taxon>Pseudomonadati</taxon>
        <taxon>Pseudomonadota</taxon>
        <taxon>Alphaproteobacteria</taxon>
        <taxon>Hyphomicrobiales</taxon>
        <taxon>Boseaceae</taxon>
        <taxon>Bosea</taxon>
    </lineage>
</organism>
<keyword evidence="2" id="KW-1185">Reference proteome</keyword>
<gene>
    <name evidence="1" type="ORF">RKE40_21815</name>
</gene>
<comment type="caution">
    <text evidence="1">The sequence shown here is derived from an EMBL/GenBank/DDBJ whole genome shotgun (WGS) entry which is preliminary data.</text>
</comment>